<proteinExistence type="predicted"/>
<dbReference type="Gene3D" id="3.40.50.150">
    <property type="entry name" value="Vaccinia Virus protein VP39"/>
    <property type="match status" value="1"/>
</dbReference>
<dbReference type="AlphaFoldDB" id="A0A1G1ZIZ2"/>
<organism evidence="1 2">
    <name type="scientific">Candidatus Harrisonbacteria bacterium RIFCSPHIGHO2_02_FULL_42_16</name>
    <dbReference type="NCBI Taxonomy" id="1798404"/>
    <lineage>
        <taxon>Bacteria</taxon>
        <taxon>Candidatus Harrisoniibacteriota</taxon>
    </lineage>
</organism>
<evidence type="ECO:0008006" key="3">
    <source>
        <dbReference type="Google" id="ProtNLM"/>
    </source>
</evidence>
<dbReference type="Proteomes" id="UP000177960">
    <property type="component" value="Unassembled WGS sequence"/>
</dbReference>
<reference evidence="1 2" key="1">
    <citation type="journal article" date="2016" name="Nat. Commun.">
        <title>Thousands of microbial genomes shed light on interconnected biogeochemical processes in an aquifer system.</title>
        <authorList>
            <person name="Anantharaman K."/>
            <person name="Brown C.T."/>
            <person name="Hug L.A."/>
            <person name="Sharon I."/>
            <person name="Castelle C.J."/>
            <person name="Probst A.J."/>
            <person name="Thomas B.C."/>
            <person name="Singh A."/>
            <person name="Wilkins M.J."/>
            <person name="Karaoz U."/>
            <person name="Brodie E.L."/>
            <person name="Williams K.H."/>
            <person name="Hubbard S.S."/>
            <person name="Banfield J.F."/>
        </authorList>
    </citation>
    <scope>NUCLEOTIDE SEQUENCE [LARGE SCALE GENOMIC DNA]</scope>
</reference>
<protein>
    <recommendedName>
        <fullName evidence="3">Methyltransferase domain-containing protein</fullName>
    </recommendedName>
</protein>
<dbReference type="CDD" id="cd02440">
    <property type="entry name" value="AdoMet_MTases"/>
    <property type="match status" value="1"/>
</dbReference>
<name>A0A1G1ZIZ2_9BACT</name>
<dbReference type="STRING" id="1798404.A3B92_01380"/>
<dbReference type="SUPFAM" id="SSF53335">
    <property type="entry name" value="S-adenosyl-L-methionine-dependent methyltransferases"/>
    <property type="match status" value="1"/>
</dbReference>
<sequence length="242" mass="28755">MKNKDFFYLQYNKIDWKNQEKTKINSFINDYIIQNVILNQKGDSISIFDIGFGIGFFFKMLLPALEGKYKNILIEGCEPSRVNYDYYLKKKPKKLTVGVTINTHKKTFQDTETDTKFDFITAIYVFPHFLSEELENVVKKIYSMLKDGGKFILVLADEKYLEDKLKTEQDLFIEKRNITYNGRQFKEVLHYSDIPKIGKVVDYNRKESYHLELFKNNNFNLSHKENLDDNGFICTLFVFEKR</sequence>
<evidence type="ECO:0000313" key="1">
    <source>
        <dbReference type="EMBL" id="OGY63787.1"/>
    </source>
</evidence>
<dbReference type="Pfam" id="PF13489">
    <property type="entry name" value="Methyltransf_23"/>
    <property type="match status" value="1"/>
</dbReference>
<dbReference type="InterPro" id="IPR029063">
    <property type="entry name" value="SAM-dependent_MTases_sf"/>
</dbReference>
<accession>A0A1G1ZIZ2</accession>
<comment type="caution">
    <text evidence="1">The sequence shown here is derived from an EMBL/GenBank/DDBJ whole genome shotgun (WGS) entry which is preliminary data.</text>
</comment>
<gene>
    <name evidence="1" type="ORF">A3B92_01380</name>
</gene>
<dbReference type="EMBL" id="MHJG01000016">
    <property type="protein sequence ID" value="OGY63787.1"/>
    <property type="molecule type" value="Genomic_DNA"/>
</dbReference>
<evidence type="ECO:0000313" key="2">
    <source>
        <dbReference type="Proteomes" id="UP000177960"/>
    </source>
</evidence>